<dbReference type="InterPro" id="IPR018108">
    <property type="entry name" value="MCP_transmembrane"/>
</dbReference>
<comment type="similarity">
    <text evidence="2 10">Belongs to the mitochondrial carrier (TC 2.A.29) family.</text>
</comment>
<name>A0ABD3QC01_9STRA</name>
<evidence type="ECO:0000256" key="4">
    <source>
        <dbReference type="ARBA" id="ARBA00022692"/>
    </source>
</evidence>
<dbReference type="SUPFAM" id="SSF103506">
    <property type="entry name" value="Mitochondrial carrier"/>
    <property type="match status" value="1"/>
</dbReference>
<sequence>MKRNVCFIGALRLVNCNSNNHSSLIAPNKVGLTRQCTSNKFHDSFISIRGGSSSGGITRLEALSSMYASLFAGSVGGAIGVGASYPFDTLSTKAQVTTISDEVPSSHIGNVSRIFKEEGISGFFEGVLITMLGQAIIKAIQFTTNGQDDDKRRFIRSGVIFVVSPVELVKIRMQAQDKVASKNEHAGESFIYSNEFDCARWVIKHEGWATLFTHGLWITIIREIPSFAIYFVVYGWLARSSLAASLGDHFAPLLFGAIAGWAMWIPTYPIDIVKTLEQIQTREKNKDIFSWTEITGQLYKAGGIHAFFEGLEPKLARAAIKHSVTFWSYELMMKLLNQPVPVIHR</sequence>
<evidence type="ECO:0000256" key="8">
    <source>
        <dbReference type="ARBA" id="ARBA00023136"/>
    </source>
</evidence>
<feature type="repeat" description="Solcar" evidence="9">
    <location>
        <begin position="152"/>
        <end position="240"/>
    </location>
</feature>
<dbReference type="Pfam" id="PF00153">
    <property type="entry name" value="Mito_carr"/>
    <property type="match status" value="3"/>
</dbReference>
<feature type="repeat" description="Solcar" evidence="9">
    <location>
        <begin position="247"/>
        <end position="335"/>
    </location>
</feature>
<evidence type="ECO:0000256" key="7">
    <source>
        <dbReference type="ARBA" id="ARBA00023128"/>
    </source>
</evidence>
<evidence type="ECO:0000313" key="12">
    <source>
        <dbReference type="Proteomes" id="UP001516023"/>
    </source>
</evidence>
<evidence type="ECO:0000256" key="1">
    <source>
        <dbReference type="ARBA" id="ARBA00004225"/>
    </source>
</evidence>
<evidence type="ECO:0000313" key="11">
    <source>
        <dbReference type="EMBL" id="KAL3797888.1"/>
    </source>
</evidence>
<dbReference type="AlphaFoldDB" id="A0ABD3QC01"/>
<accession>A0ABD3QC01</accession>
<dbReference type="Proteomes" id="UP001516023">
    <property type="component" value="Unassembled WGS sequence"/>
</dbReference>
<keyword evidence="6" id="KW-1133">Transmembrane helix</keyword>
<dbReference type="GO" id="GO:0031966">
    <property type="term" value="C:mitochondrial membrane"/>
    <property type="evidence" value="ECO:0007669"/>
    <property type="project" value="UniProtKB-SubCell"/>
</dbReference>
<comment type="caution">
    <text evidence="11">The sequence shown here is derived from an EMBL/GenBank/DDBJ whole genome shotgun (WGS) entry which is preliminary data.</text>
</comment>
<evidence type="ECO:0000256" key="2">
    <source>
        <dbReference type="ARBA" id="ARBA00006375"/>
    </source>
</evidence>
<keyword evidence="4 9" id="KW-0812">Transmembrane</keyword>
<dbReference type="Gene3D" id="1.50.40.10">
    <property type="entry name" value="Mitochondrial carrier domain"/>
    <property type="match status" value="2"/>
</dbReference>
<evidence type="ECO:0000256" key="5">
    <source>
        <dbReference type="ARBA" id="ARBA00022737"/>
    </source>
</evidence>
<proteinExistence type="inferred from homology"/>
<reference evidence="11 12" key="1">
    <citation type="journal article" date="2020" name="G3 (Bethesda)">
        <title>Improved Reference Genome for Cyclotella cryptica CCMP332, a Model for Cell Wall Morphogenesis, Salinity Adaptation, and Lipid Production in Diatoms (Bacillariophyta).</title>
        <authorList>
            <person name="Roberts W.R."/>
            <person name="Downey K.M."/>
            <person name="Ruck E.C."/>
            <person name="Traller J.C."/>
            <person name="Alverson A.J."/>
        </authorList>
    </citation>
    <scope>NUCLEOTIDE SEQUENCE [LARGE SCALE GENOMIC DNA]</scope>
    <source>
        <strain evidence="11 12">CCMP332</strain>
    </source>
</reference>
<evidence type="ECO:0000256" key="10">
    <source>
        <dbReference type="RuleBase" id="RU000488"/>
    </source>
</evidence>
<keyword evidence="5" id="KW-0677">Repeat</keyword>
<dbReference type="InterPro" id="IPR050567">
    <property type="entry name" value="Mitochondrial_Carrier"/>
</dbReference>
<keyword evidence="8 9" id="KW-0472">Membrane</keyword>
<gene>
    <name evidence="11" type="ORF">HJC23_006926</name>
</gene>
<evidence type="ECO:0000256" key="6">
    <source>
        <dbReference type="ARBA" id="ARBA00022989"/>
    </source>
</evidence>
<keyword evidence="3 10" id="KW-0813">Transport</keyword>
<keyword evidence="7" id="KW-0496">Mitochondrion</keyword>
<dbReference type="PANTHER" id="PTHR45624:SF10">
    <property type="entry name" value="SLC (SOLUTE CARRIER) HOMOLOG"/>
    <property type="match status" value="1"/>
</dbReference>
<keyword evidence="12" id="KW-1185">Reference proteome</keyword>
<evidence type="ECO:0000256" key="9">
    <source>
        <dbReference type="PROSITE-ProRule" id="PRU00282"/>
    </source>
</evidence>
<dbReference type="InterPro" id="IPR023395">
    <property type="entry name" value="MCP_dom_sf"/>
</dbReference>
<comment type="subcellular location">
    <subcellularLocation>
        <location evidence="1">Mitochondrion membrane</location>
        <topology evidence="1">Multi-pass membrane protein</topology>
    </subcellularLocation>
</comment>
<dbReference type="EMBL" id="JABMIG020000051">
    <property type="protein sequence ID" value="KAL3797888.1"/>
    <property type="molecule type" value="Genomic_DNA"/>
</dbReference>
<organism evidence="11 12">
    <name type="scientific">Cyclotella cryptica</name>
    <dbReference type="NCBI Taxonomy" id="29204"/>
    <lineage>
        <taxon>Eukaryota</taxon>
        <taxon>Sar</taxon>
        <taxon>Stramenopiles</taxon>
        <taxon>Ochrophyta</taxon>
        <taxon>Bacillariophyta</taxon>
        <taxon>Coscinodiscophyceae</taxon>
        <taxon>Thalassiosirophycidae</taxon>
        <taxon>Stephanodiscales</taxon>
        <taxon>Stephanodiscaceae</taxon>
        <taxon>Cyclotella</taxon>
    </lineage>
</organism>
<dbReference type="PANTHER" id="PTHR45624">
    <property type="entry name" value="MITOCHONDRIAL BASIC AMINO ACIDS TRANSPORTER-RELATED"/>
    <property type="match status" value="1"/>
</dbReference>
<dbReference type="PROSITE" id="PS50920">
    <property type="entry name" value="SOLCAR"/>
    <property type="match status" value="3"/>
</dbReference>
<evidence type="ECO:0000256" key="3">
    <source>
        <dbReference type="ARBA" id="ARBA00022448"/>
    </source>
</evidence>
<protein>
    <submittedName>
        <fullName evidence="11">Uncharacterized protein</fullName>
    </submittedName>
</protein>
<feature type="repeat" description="Solcar" evidence="9">
    <location>
        <begin position="64"/>
        <end position="151"/>
    </location>
</feature>